<keyword evidence="3" id="KW-1185">Reference proteome</keyword>
<dbReference type="SUPFAM" id="SSF54529">
    <property type="entry name" value="Mitochondrial glycoprotein MAM33-like"/>
    <property type="match status" value="1"/>
</dbReference>
<evidence type="ECO:0000313" key="3">
    <source>
        <dbReference type="Proteomes" id="UP000275267"/>
    </source>
</evidence>
<comment type="caution">
    <text evidence="2">The sequence shown here is derived from an EMBL/GenBank/DDBJ whole genome shotgun (WGS) entry which is preliminary data.</text>
</comment>
<evidence type="ECO:0000313" key="2">
    <source>
        <dbReference type="EMBL" id="RLN27898.1"/>
    </source>
</evidence>
<reference evidence="3" key="1">
    <citation type="journal article" date="2019" name="Nat. Commun.">
        <title>The genome of broomcorn millet.</title>
        <authorList>
            <person name="Zou C."/>
            <person name="Miki D."/>
            <person name="Li D."/>
            <person name="Tang Q."/>
            <person name="Xiao L."/>
            <person name="Rajput S."/>
            <person name="Deng P."/>
            <person name="Jia W."/>
            <person name="Huang R."/>
            <person name="Zhang M."/>
            <person name="Sun Y."/>
            <person name="Hu J."/>
            <person name="Fu X."/>
            <person name="Schnable P.S."/>
            <person name="Li F."/>
            <person name="Zhang H."/>
            <person name="Feng B."/>
            <person name="Zhu X."/>
            <person name="Liu R."/>
            <person name="Schnable J.C."/>
            <person name="Zhu J.-K."/>
            <person name="Zhang H."/>
        </authorList>
    </citation>
    <scope>NUCLEOTIDE SEQUENCE [LARGE SCALE GENOMIC DNA]</scope>
</reference>
<dbReference type="EMBL" id="PQIB02000003">
    <property type="protein sequence ID" value="RLN27898.1"/>
    <property type="molecule type" value="Genomic_DNA"/>
</dbReference>
<proteinExistence type="predicted"/>
<dbReference type="Pfam" id="PF02330">
    <property type="entry name" value="MAM33"/>
    <property type="match status" value="1"/>
</dbReference>
<accession>A0A3L6SWX4</accession>
<evidence type="ECO:0000256" key="1">
    <source>
        <dbReference type="SAM" id="MobiDB-lite"/>
    </source>
</evidence>
<dbReference type="PANTHER" id="PTHR10826:SF29">
    <property type="entry name" value="OS05G0456000 PROTEIN"/>
    <property type="match status" value="1"/>
</dbReference>
<dbReference type="STRING" id="4540.A0A3L6SWX4"/>
<dbReference type="InterPro" id="IPR003428">
    <property type="entry name" value="MAM33"/>
</dbReference>
<dbReference type="InterPro" id="IPR036561">
    <property type="entry name" value="MAM33_sf"/>
</dbReference>
<name>A0A3L6SWX4_PANMI</name>
<dbReference type="OrthoDB" id="278212at2759"/>
<dbReference type="PANTHER" id="PTHR10826">
    <property type="entry name" value="COMPLEMENT COMPONENT 1"/>
    <property type="match status" value="1"/>
</dbReference>
<feature type="region of interest" description="Disordered" evidence="1">
    <location>
        <begin position="156"/>
        <end position="176"/>
    </location>
</feature>
<sequence length="289" mass="32549">MAISSALRRAPWAAARGLLVSRSGWRVHPPQTHPHRAECSALFSSLSAPQPGAAADAQLLRVINYEISCAQQDCKKRDWLVIGYTNDKPKLQQQIFRILKDAGDMVLLEIVFMVAKELGEGFPFEIQDKEGTSRITLTKRDRKERIEVDVFLPSPADSVEQNGEQEDRVEGDNRQGQASKAAANQYYIPLVVKIHKGTASWLEISCRSYPDELAIESLAFGPKDKSVDSSDVEAKISNLPEEFQQAFYSYLKSRAISSDVTNFLHAYMINKECHEYLAWLRKLKGLMKC</sequence>
<evidence type="ECO:0008006" key="4">
    <source>
        <dbReference type="Google" id="ProtNLM"/>
    </source>
</evidence>
<dbReference type="GO" id="GO:0005759">
    <property type="term" value="C:mitochondrial matrix"/>
    <property type="evidence" value="ECO:0007669"/>
    <property type="project" value="InterPro"/>
</dbReference>
<protein>
    <recommendedName>
        <fullName evidence="4">Mitochondrial acidic protein MAM33</fullName>
    </recommendedName>
</protein>
<dbReference type="Gene3D" id="3.10.280.10">
    <property type="entry name" value="Mitochondrial glycoprotein"/>
    <property type="match status" value="1"/>
</dbReference>
<organism evidence="2 3">
    <name type="scientific">Panicum miliaceum</name>
    <name type="common">Proso millet</name>
    <name type="synonym">Broomcorn millet</name>
    <dbReference type="NCBI Taxonomy" id="4540"/>
    <lineage>
        <taxon>Eukaryota</taxon>
        <taxon>Viridiplantae</taxon>
        <taxon>Streptophyta</taxon>
        <taxon>Embryophyta</taxon>
        <taxon>Tracheophyta</taxon>
        <taxon>Spermatophyta</taxon>
        <taxon>Magnoliopsida</taxon>
        <taxon>Liliopsida</taxon>
        <taxon>Poales</taxon>
        <taxon>Poaceae</taxon>
        <taxon>PACMAD clade</taxon>
        <taxon>Panicoideae</taxon>
        <taxon>Panicodae</taxon>
        <taxon>Paniceae</taxon>
        <taxon>Panicinae</taxon>
        <taxon>Panicum</taxon>
        <taxon>Panicum sect. Panicum</taxon>
    </lineage>
</organism>
<dbReference type="Proteomes" id="UP000275267">
    <property type="component" value="Unassembled WGS sequence"/>
</dbReference>
<dbReference type="AlphaFoldDB" id="A0A3L6SWX4"/>
<gene>
    <name evidence="2" type="ORF">C2845_PM05G35960</name>
</gene>